<feature type="transmembrane region" description="Helical" evidence="6">
    <location>
        <begin position="96"/>
        <end position="114"/>
    </location>
</feature>
<dbReference type="OrthoDB" id="457670at2"/>
<sequence>MEANLSQLITDWLPLAAAMIATGVVAGVLAGLLGVGGGIVIVPVFYFVLQSTGVPQASAMLVATATSLLVIIPTSLSSIRAHHKRGNVDWALVKRWAPWMIIGVIGGSQTALLIDGVMVSGVFGVIAILVALNMLFRAKSPPLAQQLPAPAGQGVMAGSIGFFSVMIGIGGGTLGVPTLTSCNYPSHRAVGTAAVFGLLISLPGAITMLLAQTPSDAPAGMLGLVNLPGAIAIIPLTVLLAPVGAWLGSKLDAVVLKKLFAVFLCVSGGRMLIQVLGA</sequence>
<feature type="transmembrane region" description="Helical" evidence="6">
    <location>
        <begin position="223"/>
        <end position="247"/>
    </location>
</feature>
<dbReference type="AlphaFoldDB" id="A0A8J2XLW9"/>
<dbReference type="PANTHER" id="PTHR43483">
    <property type="entry name" value="MEMBRANE TRANSPORTER PROTEIN HI_0806-RELATED"/>
    <property type="match status" value="1"/>
</dbReference>
<feature type="transmembrane region" description="Helical" evidence="6">
    <location>
        <begin position="189"/>
        <end position="211"/>
    </location>
</feature>
<evidence type="ECO:0000256" key="5">
    <source>
        <dbReference type="ARBA" id="ARBA00023136"/>
    </source>
</evidence>
<evidence type="ECO:0000313" key="8">
    <source>
        <dbReference type="Proteomes" id="UP000619743"/>
    </source>
</evidence>
<gene>
    <name evidence="7" type="ORF">GCM10011369_13440</name>
</gene>
<comment type="subcellular location">
    <subcellularLocation>
        <location evidence="6">Cell membrane</location>
        <topology evidence="6">Multi-pass membrane protein</topology>
    </subcellularLocation>
    <subcellularLocation>
        <location evidence="1">Membrane</location>
        <topology evidence="1">Multi-pass membrane protein</topology>
    </subcellularLocation>
</comment>
<keyword evidence="3 6" id="KW-0812">Transmembrane</keyword>
<feature type="transmembrane region" description="Helical" evidence="6">
    <location>
        <begin position="150"/>
        <end position="169"/>
    </location>
</feature>
<protein>
    <recommendedName>
        <fullName evidence="6">Probable membrane transporter protein</fullName>
    </recommendedName>
</protein>
<evidence type="ECO:0000256" key="2">
    <source>
        <dbReference type="ARBA" id="ARBA00009142"/>
    </source>
</evidence>
<keyword evidence="4 6" id="KW-1133">Transmembrane helix</keyword>
<keyword evidence="8" id="KW-1185">Reference proteome</keyword>
<name>A0A8J2XLW9_9GAMM</name>
<feature type="transmembrane region" description="Helical" evidence="6">
    <location>
        <begin position="120"/>
        <end position="138"/>
    </location>
</feature>
<dbReference type="Proteomes" id="UP000619743">
    <property type="component" value="Unassembled WGS sequence"/>
</dbReference>
<keyword evidence="5 6" id="KW-0472">Membrane</keyword>
<dbReference type="Pfam" id="PF01925">
    <property type="entry name" value="TauE"/>
    <property type="match status" value="1"/>
</dbReference>
<proteinExistence type="inferred from homology"/>
<evidence type="ECO:0000256" key="3">
    <source>
        <dbReference type="ARBA" id="ARBA00022692"/>
    </source>
</evidence>
<dbReference type="RefSeq" id="WP_087505294.1">
    <property type="nucleotide sequence ID" value="NZ_BMDX01000005.1"/>
</dbReference>
<organism evidence="7 8">
    <name type="scientific">Neiella marina</name>
    <dbReference type="NCBI Taxonomy" id="508461"/>
    <lineage>
        <taxon>Bacteria</taxon>
        <taxon>Pseudomonadati</taxon>
        <taxon>Pseudomonadota</taxon>
        <taxon>Gammaproteobacteria</taxon>
        <taxon>Alteromonadales</taxon>
        <taxon>Echinimonadaceae</taxon>
        <taxon>Neiella</taxon>
    </lineage>
</organism>
<dbReference type="EMBL" id="BMDX01000005">
    <property type="protein sequence ID" value="GGA73020.1"/>
    <property type="molecule type" value="Genomic_DNA"/>
</dbReference>
<reference evidence="8" key="1">
    <citation type="journal article" date="2019" name="Int. J. Syst. Evol. Microbiol.">
        <title>The Global Catalogue of Microorganisms (GCM) 10K type strain sequencing project: providing services to taxonomists for standard genome sequencing and annotation.</title>
        <authorList>
            <consortium name="The Broad Institute Genomics Platform"/>
            <consortium name="The Broad Institute Genome Sequencing Center for Infectious Disease"/>
            <person name="Wu L."/>
            <person name="Ma J."/>
        </authorList>
    </citation>
    <scope>NUCLEOTIDE SEQUENCE [LARGE SCALE GENOMIC DNA]</scope>
    <source>
        <strain evidence="8">CGMCC 1.10130</strain>
    </source>
</reference>
<dbReference type="PANTHER" id="PTHR43483:SF3">
    <property type="entry name" value="MEMBRANE TRANSPORTER PROTEIN HI_0806-RELATED"/>
    <property type="match status" value="1"/>
</dbReference>
<evidence type="ECO:0000256" key="1">
    <source>
        <dbReference type="ARBA" id="ARBA00004141"/>
    </source>
</evidence>
<accession>A0A8J2XLW9</accession>
<evidence type="ECO:0000256" key="4">
    <source>
        <dbReference type="ARBA" id="ARBA00022989"/>
    </source>
</evidence>
<feature type="transmembrane region" description="Helical" evidence="6">
    <location>
        <begin position="57"/>
        <end position="76"/>
    </location>
</feature>
<evidence type="ECO:0000256" key="6">
    <source>
        <dbReference type="RuleBase" id="RU363041"/>
    </source>
</evidence>
<comment type="similarity">
    <text evidence="2 6">Belongs to the 4-toluene sulfonate uptake permease (TSUP) (TC 2.A.102) family.</text>
</comment>
<feature type="transmembrane region" description="Helical" evidence="6">
    <location>
        <begin position="12"/>
        <end position="45"/>
    </location>
</feature>
<dbReference type="InterPro" id="IPR002781">
    <property type="entry name" value="TM_pro_TauE-like"/>
</dbReference>
<comment type="caution">
    <text evidence="7">The sequence shown here is derived from an EMBL/GenBank/DDBJ whole genome shotgun (WGS) entry which is preliminary data.</text>
</comment>
<evidence type="ECO:0000313" key="7">
    <source>
        <dbReference type="EMBL" id="GGA73020.1"/>
    </source>
</evidence>
<keyword evidence="6" id="KW-1003">Cell membrane</keyword>
<dbReference type="GO" id="GO:0005886">
    <property type="term" value="C:plasma membrane"/>
    <property type="evidence" value="ECO:0007669"/>
    <property type="project" value="UniProtKB-SubCell"/>
</dbReference>